<dbReference type="Proteomes" id="UP001143910">
    <property type="component" value="Unassembled WGS sequence"/>
</dbReference>
<keyword evidence="2" id="KW-1185">Reference proteome</keyword>
<comment type="caution">
    <text evidence="1">The sequence shown here is derived from an EMBL/GenBank/DDBJ whole genome shotgun (WGS) entry which is preliminary data.</text>
</comment>
<sequence>MAIDAQLSGALEALREQKIAVLGLKFNNTEISPGDFVKKGDARTTPVISFDTANAAQKYIVLCLDPDAPHPSASFLLSPILHWLQGNLQIPSDGSKVFLAMEAVMAGYRPPNPPGFSPPHRYVFLLYEQPDTLNLQQHIPKDGEQLGLWPRLKYDHDQLVQKMGLGEPVAANYFISS</sequence>
<name>A0ACC1NAA8_9HYPO</name>
<evidence type="ECO:0000313" key="2">
    <source>
        <dbReference type="Proteomes" id="UP001143910"/>
    </source>
</evidence>
<reference evidence="1" key="1">
    <citation type="submission" date="2022-08" db="EMBL/GenBank/DDBJ databases">
        <title>Genome Sequence of Lecanicillium fungicola.</title>
        <authorList>
            <person name="Buettner E."/>
        </authorList>
    </citation>
    <scope>NUCLEOTIDE SEQUENCE</scope>
    <source>
        <strain evidence="1">Babe33</strain>
    </source>
</reference>
<proteinExistence type="predicted"/>
<protein>
    <submittedName>
        <fullName evidence="1">Uncharacterized protein</fullName>
    </submittedName>
</protein>
<gene>
    <name evidence="1" type="ORF">NQ176_g5070</name>
</gene>
<accession>A0ACC1NAA8</accession>
<evidence type="ECO:0000313" key="1">
    <source>
        <dbReference type="EMBL" id="KAJ2976235.1"/>
    </source>
</evidence>
<dbReference type="EMBL" id="JANJQO010000605">
    <property type="protein sequence ID" value="KAJ2976235.1"/>
    <property type="molecule type" value="Genomic_DNA"/>
</dbReference>
<organism evidence="1 2">
    <name type="scientific">Zarea fungicola</name>
    <dbReference type="NCBI Taxonomy" id="93591"/>
    <lineage>
        <taxon>Eukaryota</taxon>
        <taxon>Fungi</taxon>
        <taxon>Dikarya</taxon>
        <taxon>Ascomycota</taxon>
        <taxon>Pezizomycotina</taxon>
        <taxon>Sordariomycetes</taxon>
        <taxon>Hypocreomycetidae</taxon>
        <taxon>Hypocreales</taxon>
        <taxon>Cordycipitaceae</taxon>
        <taxon>Zarea</taxon>
    </lineage>
</organism>